<organism evidence="3 4">
    <name type="scientific">Mycena belliarum</name>
    <dbReference type="NCBI Taxonomy" id="1033014"/>
    <lineage>
        <taxon>Eukaryota</taxon>
        <taxon>Fungi</taxon>
        <taxon>Dikarya</taxon>
        <taxon>Basidiomycota</taxon>
        <taxon>Agaricomycotina</taxon>
        <taxon>Agaricomycetes</taxon>
        <taxon>Agaricomycetidae</taxon>
        <taxon>Agaricales</taxon>
        <taxon>Marasmiineae</taxon>
        <taxon>Mycenaceae</taxon>
        <taxon>Mycena</taxon>
    </lineage>
</organism>
<feature type="transmembrane region" description="Helical" evidence="1">
    <location>
        <begin position="453"/>
        <end position="471"/>
    </location>
</feature>
<feature type="transmembrane region" description="Helical" evidence="1">
    <location>
        <begin position="338"/>
        <end position="356"/>
    </location>
</feature>
<accession>A0AAD6XQT0</accession>
<reference evidence="3" key="1">
    <citation type="submission" date="2023-03" db="EMBL/GenBank/DDBJ databases">
        <title>Massive genome expansion in bonnet fungi (Mycena s.s.) driven by repeated elements and novel gene families across ecological guilds.</title>
        <authorList>
            <consortium name="Lawrence Berkeley National Laboratory"/>
            <person name="Harder C.B."/>
            <person name="Miyauchi S."/>
            <person name="Viragh M."/>
            <person name="Kuo A."/>
            <person name="Thoen E."/>
            <person name="Andreopoulos B."/>
            <person name="Lu D."/>
            <person name="Skrede I."/>
            <person name="Drula E."/>
            <person name="Henrissat B."/>
            <person name="Morin E."/>
            <person name="Kohler A."/>
            <person name="Barry K."/>
            <person name="LaButti K."/>
            <person name="Morin E."/>
            <person name="Salamov A."/>
            <person name="Lipzen A."/>
            <person name="Mereny Z."/>
            <person name="Hegedus B."/>
            <person name="Baldrian P."/>
            <person name="Stursova M."/>
            <person name="Weitz H."/>
            <person name="Taylor A."/>
            <person name="Grigoriev I.V."/>
            <person name="Nagy L.G."/>
            <person name="Martin F."/>
            <person name="Kauserud H."/>
        </authorList>
    </citation>
    <scope>NUCLEOTIDE SEQUENCE</scope>
    <source>
        <strain evidence="3">CBHHK173m</strain>
    </source>
</reference>
<name>A0AAD6XQT0_9AGAR</name>
<protein>
    <submittedName>
        <fullName evidence="3">Uncharacterized protein</fullName>
    </submittedName>
</protein>
<keyword evidence="1" id="KW-0812">Transmembrane</keyword>
<comment type="caution">
    <text evidence="3">The sequence shown here is derived from an EMBL/GenBank/DDBJ whole genome shotgun (WGS) entry which is preliminary data.</text>
</comment>
<keyword evidence="2" id="KW-0732">Signal</keyword>
<feature type="chain" id="PRO_5042031328" evidence="2">
    <location>
        <begin position="22"/>
        <end position="538"/>
    </location>
</feature>
<proteinExistence type="predicted"/>
<evidence type="ECO:0000256" key="2">
    <source>
        <dbReference type="SAM" id="SignalP"/>
    </source>
</evidence>
<feature type="transmembrane region" description="Helical" evidence="1">
    <location>
        <begin position="220"/>
        <end position="238"/>
    </location>
</feature>
<keyword evidence="1" id="KW-0472">Membrane</keyword>
<gene>
    <name evidence="3" type="ORF">B0H15DRAFT_295009</name>
</gene>
<evidence type="ECO:0000313" key="4">
    <source>
        <dbReference type="Proteomes" id="UP001222325"/>
    </source>
</evidence>
<feature type="transmembrane region" description="Helical" evidence="1">
    <location>
        <begin position="289"/>
        <end position="308"/>
    </location>
</feature>
<keyword evidence="1" id="KW-1133">Transmembrane helix</keyword>
<keyword evidence="4" id="KW-1185">Reference proteome</keyword>
<feature type="signal peptide" evidence="2">
    <location>
        <begin position="1"/>
        <end position="21"/>
    </location>
</feature>
<evidence type="ECO:0000256" key="1">
    <source>
        <dbReference type="SAM" id="Phobius"/>
    </source>
</evidence>
<sequence>MAKLAFVVCVSMGTLFSLVSASLGKSGVHRRADTDVNSTVSSNSGACASYCALAEDVLSELCARFDFTVPCGCLNSYSIAQQACSRCRVAYAGSPSQMVLTAAHEQQSFGDFQDSCAASGLPIQGIDLQDIKPFIDQPIRTFRLEAPLSMDDSDFPNYVAMVCQRPELMTEAECFVGDTNWLRCPNPDVSGILVRLSAYMANLLLGIVLMFHPAEASTAFWTQLLTVYSLLISGLISIASQGMTRVHSRLLVFLVMSPLSTTIIVYAVLSLCGRPHRLASILSGRREHLLRLLLVIAFGLISLGILLFTNAAPDASFTPNPCEVPGFFRTMTGIMENLLFIPYAGAVPVLMVLFFGKPSASLTGGYILLLGPLIVVATSFLIALIRKRRLLSQQYKLQHDRWKIWVIWDVLAAEYPLLHFYAIFLVPILYWILANEIHIVDSPDNLFSTSFGQVLAVFVVLPPLLQVILMIPRAKPWALNLAVVRFFTRRPRAGPAVQAHSLEDGILEKGPMLLSPESSKIYSIQSLPLPSGGNTHRF</sequence>
<dbReference type="AlphaFoldDB" id="A0AAD6XQT0"/>
<dbReference type="Proteomes" id="UP001222325">
    <property type="component" value="Unassembled WGS sequence"/>
</dbReference>
<dbReference type="EMBL" id="JARJCN010000027">
    <property type="protein sequence ID" value="KAJ7087982.1"/>
    <property type="molecule type" value="Genomic_DNA"/>
</dbReference>
<feature type="transmembrane region" description="Helical" evidence="1">
    <location>
        <begin position="362"/>
        <end position="385"/>
    </location>
</feature>
<feature type="transmembrane region" description="Helical" evidence="1">
    <location>
        <begin position="406"/>
        <end position="433"/>
    </location>
</feature>
<evidence type="ECO:0000313" key="3">
    <source>
        <dbReference type="EMBL" id="KAJ7087982.1"/>
    </source>
</evidence>
<feature type="transmembrane region" description="Helical" evidence="1">
    <location>
        <begin position="250"/>
        <end position="269"/>
    </location>
</feature>